<sequence length="1325" mass="146751">GTNNGGQNRFENSSTSESSSYTYGNQFVSPVPFSGSKTSSACTKNNTFAGRKDPNVSNSAVNSSFGVATGGPIPSTFTFNARGKIESTNKEIPKLTPLVEPFLFSAGSASAFSDPQSACGSAEETVNNDASNALNSCGQMGNVPSAHKTPLSGASSPKKDSSWPFMESLSSSLNGIFEFSANKGVNKHYNAKKKSDKIHSHAPVQHKVGKQSAVKSRRHMPNSFQTNTADGGSPMDFSPYNETTVQDEVLAGSDNMQGLGQSSAAWATPVNCGVQAKHNLHESFVMEAKVDELRAAAANLHIGADEDTTSKIFHQEESFKGGEHQSQYTSSRTDESDHDIHNTGGKGKTSSIPSYESEQLTSRMEKVRIEEQTSIRSTESDLLSSRMEKLRIEEQTSIPSSESEQLSSRLEKVRIVDSENTNDAPEDEGSYQSKKFTFVASSPTKSTPPSKLKRSVRRSFRPKVGENICVSSSEIKFDMPHFTGQNFSGRDKSHDTIWKDEDEIKGMGIPGILSDGPAISEPFPFPRSGAVVSPRAVKSAAAEQACEKWRLRGNQAYANGDFPKAEDCYSRGASSVSPNETSESCIRASMLCYSNRAATRMAVGRMREALSDCMQAMAIDANFLRVQIRAASCHLSLGESDAAVSLFKGCLRSAQEVGSLDLKIASEASEGLRKAQKGREYTDRAAELLDARNPGDATNAMRILNEALSISQHSERLLELKVLALLSLRKYEEVIQLCEQSLDSAERNYSSTNNDSQPGNEESLGSLVMLPIKLWRWRMSSKAYFHLGRLEEALDLLMKYEELNSVVERSGKHSQESLTSFTSTVCDLLRHKAAGNKAFQSGKHSEAVEHYTAALACNGESWPFTAVCFCNRAAASQALGHIADAIADCSRAIALDPNYRKAISRRATLHEMVRDYGQASNDLHRLITLLERPQQGKGSLFLGLGSSSIGTQDLRQVRDRLAKAAEEMKREHPLDHYLILGVEPSSTGAEIKKAYRKAALRHHPDKAGQFLVRSDGGDDSLWREVGEEARRDAERLFKMIGESYAILSDSSKRLHYDTEEELWKLRTRGSSSGSETVSESYRYQYEKGTRRQRDRWEPWNAHTNQYQRWQNGPDAAQPDTYARRASNNSRSSDGSSEEVARDPSSEGQKLHRWLDELANDRQIRFYQQLSSKEHMSTSSKKPTKPRGKAKLTEEEMKYKYQRVRMPESQAECSMDVRDSELGHIDMDEFWVRTQKVTRSPWMDKLIGSALHFAGGIPVSAVNNEFMMVIAQCYNKDTRCVENSKGEVVINLTARHFELILGIPHHRNYVAVSQRECIKAWEDNED</sequence>
<dbReference type="PANTHER" id="PTHR45181:SF4">
    <property type="entry name" value="HEAT SHOCK PROTEIN DNAJ WITH TETRATRICOPEPTIDE REPEAT-CONTAINING PROTEIN"/>
    <property type="match status" value="1"/>
</dbReference>
<feature type="compositionally biased region" description="Basic and acidic residues" evidence="2">
    <location>
        <begin position="363"/>
        <end position="373"/>
    </location>
</feature>
<dbReference type="EMBL" id="JAHRHJ020000010">
    <property type="protein sequence ID" value="KAH9299038.1"/>
    <property type="molecule type" value="Genomic_DNA"/>
</dbReference>
<feature type="region of interest" description="Disordered" evidence="2">
    <location>
        <begin position="193"/>
        <end position="240"/>
    </location>
</feature>
<dbReference type="SMART" id="SM00271">
    <property type="entry name" value="DnaJ"/>
    <property type="match status" value="1"/>
</dbReference>
<dbReference type="Pfam" id="PF00226">
    <property type="entry name" value="DnaJ"/>
    <property type="match status" value="1"/>
</dbReference>
<gene>
    <name evidence="4" type="ORF">KI387_030720</name>
</gene>
<feature type="compositionally biased region" description="Polar residues" evidence="2">
    <location>
        <begin position="348"/>
        <end position="362"/>
    </location>
</feature>
<dbReference type="InterPro" id="IPR001623">
    <property type="entry name" value="DnaJ_domain"/>
</dbReference>
<dbReference type="InterPro" id="IPR019734">
    <property type="entry name" value="TPR_rpt"/>
</dbReference>
<dbReference type="PRINTS" id="PR00625">
    <property type="entry name" value="JDOMAIN"/>
</dbReference>
<protein>
    <recommendedName>
        <fullName evidence="3">J domain-containing protein</fullName>
    </recommendedName>
</protein>
<dbReference type="SUPFAM" id="SSF46565">
    <property type="entry name" value="Chaperone J-domain"/>
    <property type="match status" value="1"/>
</dbReference>
<organism evidence="4 5">
    <name type="scientific">Taxus chinensis</name>
    <name type="common">Chinese yew</name>
    <name type="synonym">Taxus wallichiana var. chinensis</name>
    <dbReference type="NCBI Taxonomy" id="29808"/>
    <lineage>
        <taxon>Eukaryota</taxon>
        <taxon>Viridiplantae</taxon>
        <taxon>Streptophyta</taxon>
        <taxon>Embryophyta</taxon>
        <taxon>Tracheophyta</taxon>
        <taxon>Spermatophyta</taxon>
        <taxon>Pinopsida</taxon>
        <taxon>Pinidae</taxon>
        <taxon>Conifers II</taxon>
        <taxon>Cupressales</taxon>
        <taxon>Taxaceae</taxon>
        <taxon>Taxus</taxon>
    </lineage>
</organism>
<dbReference type="SUPFAM" id="SSF48452">
    <property type="entry name" value="TPR-like"/>
    <property type="match status" value="2"/>
</dbReference>
<keyword evidence="5" id="KW-1185">Reference proteome</keyword>
<feature type="compositionally biased region" description="Low complexity" evidence="2">
    <location>
        <begin position="13"/>
        <end position="23"/>
    </location>
</feature>
<feature type="region of interest" description="Disordered" evidence="2">
    <location>
        <begin position="131"/>
        <end position="164"/>
    </location>
</feature>
<feature type="non-terminal residue" evidence="4">
    <location>
        <position position="1325"/>
    </location>
</feature>
<dbReference type="PROSITE" id="PS00636">
    <property type="entry name" value="DNAJ_1"/>
    <property type="match status" value="1"/>
</dbReference>
<dbReference type="Gene3D" id="1.25.40.10">
    <property type="entry name" value="Tetratricopeptide repeat domain"/>
    <property type="match status" value="3"/>
</dbReference>
<evidence type="ECO:0000313" key="5">
    <source>
        <dbReference type="Proteomes" id="UP000824469"/>
    </source>
</evidence>
<accession>A0AA38CHS6</accession>
<dbReference type="CDD" id="cd06257">
    <property type="entry name" value="DnaJ"/>
    <property type="match status" value="1"/>
</dbReference>
<dbReference type="OMA" id="RYQYEKG"/>
<dbReference type="InterPro" id="IPR036869">
    <property type="entry name" value="J_dom_sf"/>
</dbReference>
<feature type="compositionally biased region" description="Low complexity" evidence="2">
    <location>
        <begin position="1123"/>
        <end position="1134"/>
    </location>
</feature>
<feature type="region of interest" description="Disordered" evidence="2">
    <location>
        <begin position="1"/>
        <end position="58"/>
    </location>
</feature>
<dbReference type="InterPro" id="IPR011990">
    <property type="entry name" value="TPR-like_helical_dom_sf"/>
</dbReference>
<feature type="domain" description="J" evidence="3">
    <location>
        <begin position="975"/>
        <end position="1060"/>
    </location>
</feature>
<feature type="compositionally biased region" description="Basic and acidic residues" evidence="2">
    <location>
        <begin position="1138"/>
        <end position="1148"/>
    </location>
</feature>
<dbReference type="SMART" id="SM00028">
    <property type="entry name" value="TPR"/>
    <property type="match status" value="7"/>
</dbReference>
<evidence type="ECO:0000259" key="3">
    <source>
        <dbReference type="PROSITE" id="PS50076"/>
    </source>
</evidence>
<feature type="compositionally biased region" description="Polar residues" evidence="2">
    <location>
        <begin position="35"/>
        <end position="48"/>
    </location>
</feature>
<proteinExistence type="predicted"/>
<feature type="compositionally biased region" description="Basic and acidic residues" evidence="2">
    <location>
        <begin position="332"/>
        <end position="341"/>
    </location>
</feature>
<feature type="compositionally biased region" description="Low complexity" evidence="2">
    <location>
        <begin position="397"/>
        <end position="408"/>
    </location>
</feature>
<keyword evidence="1" id="KW-0175">Coiled coil</keyword>
<evidence type="ECO:0000256" key="2">
    <source>
        <dbReference type="SAM" id="MobiDB-lite"/>
    </source>
</evidence>
<feature type="region of interest" description="Disordered" evidence="2">
    <location>
        <begin position="316"/>
        <end position="431"/>
    </location>
</feature>
<feature type="compositionally biased region" description="Polar residues" evidence="2">
    <location>
        <begin position="374"/>
        <end position="383"/>
    </location>
</feature>
<feature type="region of interest" description="Disordered" evidence="2">
    <location>
        <begin position="1105"/>
        <end position="1148"/>
    </location>
</feature>
<reference evidence="4 5" key="1">
    <citation type="journal article" date="2021" name="Nat. Plants">
        <title>The Taxus genome provides insights into paclitaxel biosynthesis.</title>
        <authorList>
            <person name="Xiong X."/>
            <person name="Gou J."/>
            <person name="Liao Q."/>
            <person name="Li Y."/>
            <person name="Zhou Q."/>
            <person name="Bi G."/>
            <person name="Li C."/>
            <person name="Du R."/>
            <person name="Wang X."/>
            <person name="Sun T."/>
            <person name="Guo L."/>
            <person name="Liang H."/>
            <person name="Lu P."/>
            <person name="Wu Y."/>
            <person name="Zhang Z."/>
            <person name="Ro D.K."/>
            <person name="Shang Y."/>
            <person name="Huang S."/>
            <person name="Yan J."/>
        </authorList>
    </citation>
    <scope>NUCLEOTIDE SEQUENCE [LARGE SCALE GENOMIC DNA]</scope>
    <source>
        <strain evidence="4">Ta-2019</strain>
    </source>
</reference>
<dbReference type="PANTHER" id="PTHR45181">
    <property type="entry name" value="HEAT SHOCK PROTEIN DNAJ WITH TETRATRICOPEPTIDE REPEAT-CONTAINING PROTEIN"/>
    <property type="match status" value="1"/>
</dbReference>
<evidence type="ECO:0000256" key="1">
    <source>
        <dbReference type="SAM" id="Coils"/>
    </source>
</evidence>
<dbReference type="Proteomes" id="UP000824469">
    <property type="component" value="Unassembled WGS sequence"/>
</dbReference>
<dbReference type="PROSITE" id="PS50076">
    <property type="entry name" value="DNAJ_2"/>
    <property type="match status" value="1"/>
</dbReference>
<comment type="caution">
    <text evidence="4">The sequence shown here is derived from an EMBL/GenBank/DDBJ whole genome shotgun (WGS) entry which is preliminary data.</text>
</comment>
<feature type="region of interest" description="Disordered" evidence="2">
    <location>
        <begin position="1168"/>
        <end position="1190"/>
    </location>
</feature>
<evidence type="ECO:0000313" key="4">
    <source>
        <dbReference type="EMBL" id="KAH9299038.1"/>
    </source>
</evidence>
<feature type="compositionally biased region" description="Polar residues" evidence="2">
    <location>
        <begin position="1168"/>
        <end position="1180"/>
    </location>
</feature>
<dbReference type="InterPro" id="IPR018253">
    <property type="entry name" value="DnaJ_domain_CS"/>
</dbReference>
<feature type="compositionally biased region" description="Polar residues" evidence="2">
    <location>
        <begin position="1"/>
        <end position="12"/>
    </location>
</feature>
<dbReference type="Gene3D" id="1.10.287.110">
    <property type="entry name" value="DnaJ domain"/>
    <property type="match status" value="1"/>
</dbReference>
<feature type="coiled-coil region" evidence="1">
    <location>
        <begin position="728"/>
        <end position="755"/>
    </location>
</feature>
<name>A0AA38CHS6_TAXCH</name>